<gene>
    <name evidence="1" type="ORF">PAXINDRAFT_15738</name>
</gene>
<dbReference type="OrthoDB" id="10031156at2759"/>
<sequence>MKLRPTITTPQGMKPEMIEQLPKEYQITLHTFRDVMQELDTWVLTEEEMIACIAWWVRTFGTQTKQTPDRDPATSYRHELLFRARLLVSTLGWEPLTVVDWTEYVVDPSQDIYKNPTFSKMMLAGLRNAWPAIQATDIDKIATLM</sequence>
<name>A0A0C9TU55_PAXIN</name>
<accession>A0A0C9TU55</accession>
<evidence type="ECO:0000313" key="2">
    <source>
        <dbReference type="Proteomes" id="UP000053647"/>
    </source>
</evidence>
<reference evidence="1 2" key="1">
    <citation type="submission" date="2014-06" db="EMBL/GenBank/DDBJ databases">
        <authorList>
            <consortium name="DOE Joint Genome Institute"/>
            <person name="Kuo A."/>
            <person name="Kohler A."/>
            <person name="Nagy L.G."/>
            <person name="Floudas D."/>
            <person name="Copeland A."/>
            <person name="Barry K.W."/>
            <person name="Cichocki N."/>
            <person name="Veneault-Fourrey C."/>
            <person name="LaButti K."/>
            <person name="Lindquist E.A."/>
            <person name="Lipzen A."/>
            <person name="Lundell T."/>
            <person name="Morin E."/>
            <person name="Murat C."/>
            <person name="Sun H."/>
            <person name="Tunlid A."/>
            <person name="Henrissat B."/>
            <person name="Grigoriev I.V."/>
            <person name="Hibbett D.S."/>
            <person name="Martin F."/>
            <person name="Nordberg H.P."/>
            <person name="Cantor M.N."/>
            <person name="Hua S.X."/>
        </authorList>
    </citation>
    <scope>NUCLEOTIDE SEQUENCE [LARGE SCALE GENOMIC DNA]</scope>
    <source>
        <strain evidence="1 2">ATCC 200175</strain>
    </source>
</reference>
<dbReference type="HOGENOM" id="CLU_1787430_0_0_1"/>
<dbReference type="AlphaFoldDB" id="A0A0C9TU55"/>
<organism evidence="1 2">
    <name type="scientific">Paxillus involutus ATCC 200175</name>
    <dbReference type="NCBI Taxonomy" id="664439"/>
    <lineage>
        <taxon>Eukaryota</taxon>
        <taxon>Fungi</taxon>
        <taxon>Dikarya</taxon>
        <taxon>Basidiomycota</taxon>
        <taxon>Agaricomycotina</taxon>
        <taxon>Agaricomycetes</taxon>
        <taxon>Agaricomycetidae</taxon>
        <taxon>Boletales</taxon>
        <taxon>Paxilineae</taxon>
        <taxon>Paxillaceae</taxon>
        <taxon>Paxillus</taxon>
    </lineage>
</organism>
<evidence type="ECO:0000313" key="1">
    <source>
        <dbReference type="EMBL" id="KIJ11342.1"/>
    </source>
</evidence>
<reference evidence="2" key="2">
    <citation type="submission" date="2015-01" db="EMBL/GenBank/DDBJ databases">
        <title>Evolutionary Origins and Diversification of the Mycorrhizal Mutualists.</title>
        <authorList>
            <consortium name="DOE Joint Genome Institute"/>
            <consortium name="Mycorrhizal Genomics Consortium"/>
            <person name="Kohler A."/>
            <person name="Kuo A."/>
            <person name="Nagy L.G."/>
            <person name="Floudas D."/>
            <person name="Copeland A."/>
            <person name="Barry K.W."/>
            <person name="Cichocki N."/>
            <person name="Veneault-Fourrey C."/>
            <person name="LaButti K."/>
            <person name="Lindquist E.A."/>
            <person name="Lipzen A."/>
            <person name="Lundell T."/>
            <person name="Morin E."/>
            <person name="Murat C."/>
            <person name="Riley R."/>
            <person name="Ohm R."/>
            <person name="Sun H."/>
            <person name="Tunlid A."/>
            <person name="Henrissat B."/>
            <person name="Grigoriev I.V."/>
            <person name="Hibbett D.S."/>
            <person name="Martin F."/>
        </authorList>
    </citation>
    <scope>NUCLEOTIDE SEQUENCE [LARGE SCALE GENOMIC DNA]</scope>
    <source>
        <strain evidence="2">ATCC 200175</strain>
    </source>
</reference>
<dbReference type="EMBL" id="KN819381">
    <property type="protein sequence ID" value="KIJ11342.1"/>
    <property type="molecule type" value="Genomic_DNA"/>
</dbReference>
<dbReference type="Proteomes" id="UP000053647">
    <property type="component" value="Unassembled WGS sequence"/>
</dbReference>
<protein>
    <submittedName>
        <fullName evidence="1">Uncharacterized protein</fullName>
    </submittedName>
</protein>
<keyword evidence="2" id="KW-1185">Reference proteome</keyword>
<proteinExistence type="predicted"/>